<gene>
    <name evidence="1" type="ORF">AN218_02655</name>
</gene>
<reference evidence="1 2" key="1">
    <citation type="journal article" date="2016" name="Front. Microbiol.">
        <title>Comparative Genomics Analysis of Streptomyces Species Reveals Their Adaptation to the Marine Environment and Their Diversity at the Genomic Level.</title>
        <authorList>
            <person name="Tian X."/>
            <person name="Zhang Z."/>
            <person name="Yang T."/>
            <person name="Chen M."/>
            <person name="Li J."/>
            <person name="Chen F."/>
            <person name="Yang J."/>
            <person name="Li W."/>
            <person name="Zhang B."/>
            <person name="Zhang Z."/>
            <person name="Wu J."/>
            <person name="Zhang C."/>
            <person name="Long L."/>
            <person name="Xiao J."/>
        </authorList>
    </citation>
    <scope>NUCLEOTIDE SEQUENCE [LARGE SCALE GENOMIC DNA]</scope>
    <source>
        <strain evidence="1 2">SCSIO 10429</strain>
    </source>
</reference>
<accession>A0A1E7LCC7</accession>
<protein>
    <submittedName>
        <fullName evidence="1">Uncharacterized protein</fullName>
    </submittedName>
</protein>
<evidence type="ECO:0000313" key="1">
    <source>
        <dbReference type="EMBL" id="OEV13623.1"/>
    </source>
</evidence>
<name>A0A1E7LCC7_9ACTN</name>
<dbReference type="EMBL" id="LJGW01000048">
    <property type="protein sequence ID" value="OEV13623.1"/>
    <property type="molecule type" value="Genomic_DNA"/>
</dbReference>
<comment type="caution">
    <text evidence="1">The sequence shown here is derived from an EMBL/GenBank/DDBJ whole genome shotgun (WGS) entry which is preliminary data.</text>
</comment>
<dbReference type="AlphaFoldDB" id="A0A1E7LCC7"/>
<keyword evidence="2" id="KW-1185">Reference proteome</keyword>
<dbReference type="Proteomes" id="UP000176005">
    <property type="component" value="Unassembled WGS sequence"/>
</dbReference>
<dbReference type="RefSeq" id="WP_070014932.1">
    <property type="nucleotide sequence ID" value="NZ_LJGW01000048.1"/>
</dbReference>
<organism evidence="1 2">
    <name type="scientific">Streptomyces nanshensis</name>
    <dbReference type="NCBI Taxonomy" id="518642"/>
    <lineage>
        <taxon>Bacteria</taxon>
        <taxon>Bacillati</taxon>
        <taxon>Actinomycetota</taxon>
        <taxon>Actinomycetes</taxon>
        <taxon>Kitasatosporales</taxon>
        <taxon>Streptomycetaceae</taxon>
        <taxon>Streptomyces</taxon>
    </lineage>
</organism>
<proteinExistence type="predicted"/>
<sequence>MDLITVLDRTPFVDVQQLSNCADEFGVVAVTGRGQRRQVMDRDALRPVLECVLRTSDVQGFMTPSERETVLGVGADVSGMFGFALGQGEFLFLVPDPGSAWL</sequence>
<evidence type="ECO:0000313" key="2">
    <source>
        <dbReference type="Proteomes" id="UP000176005"/>
    </source>
</evidence>